<comment type="caution">
    <text evidence="1">The sequence shown here is derived from an EMBL/GenBank/DDBJ whole genome shotgun (WGS) entry which is preliminary data.</text>
</comment>
<proteinExistence type="predicted"/>
<dbReference type="RefSeq" id="WP_114383645.1">
    <property type="nucleotide sequence ID" value="NZ_QPJD01000021.1"/>
</dbReference>
<dbReference type="EMBL" id="QPJD01000021">
    <property type="protein sequence ID" value="RCW41810.1"/>
    <property type="molecule type" value="Genomic_DNA"/>
</dbReference>
<keyword evidence="1" id="KW-0946">Virion</keyword>
<dbReference type="Pfam" id="PF08757">
    <property type="entry name" value="CotH"/>
    <property type="match status" value="1"/>
</dbReference>
<dbReference type="AlphaFoldDB" id="A0A368VMT9"/>
<evidence type="ECO:0000313" key="2">
    <source>
        <dbReference type="Proteomes" id="UP000252415"/>
    </source>
</evidence>
<keyword evidence="1" id="KW-0167">Capsid protein</keyword>
<protein>
    <submittedName>
        <fullName evidence="1">Spore coat protein H</fullName>
    </submittedName>
</protein>
<organism evidence="1 2">
    <name type="scientific">Paenibacillus prosopidis</name>
    <dbReference type="NCBI Taxonomy" id="630520"/>
    <lineage>
        <taxon>Bacteria</taxon>
        <taxon>Bacillati</taxon>
        <taxon>Bacillota</taxon>
        <taxon>Bacilli</taxon>
        <taxon>Bacillales</taxon>
        <taxon>Paenibacillaceae</taxon>
        <taxon>Paenibacillus</taxon>
    </lineage>
</organism>
<reference evidence="1 2" key="1">
    <citation type="submission" date="2018-07" db="EMBL/GenBank/DDBJ databases">
        <title>Genomic Encyclopedia of Type Strains, Phase III (KMG-III): the genomes of soil and plant-associated and newly described type strains.</title>
        <authorList>
            <person name="Whitman W."/>
        </authorList>
    </citation>
    <scope>NUCLEOTIDE SEQUENCE [LARGE SCALE GENOMIC DNA]</scope>
    <source>
        <strain evidence="1 2">CECT 7506</strain>
    </source>
</reference>
<sequence>MATEILPTRSIRINASDLQEIQSNAWGKSFKPAELEQEGNLYKAKFGLRGGHTRNYSKKSYEVRLEGGRTLHWNAEFDDPSMMRNALSFYFFNKIGVPSPQTNHFWLVINGVPQGVYLEIEAVDRLFFEKRGIGYRSLIYAVNDSADFSLIDPESKHRKPSLFDGYEIMHGKTGTKSRLVSFIRNLNRKSGKSLSTFTARRLDISQYLLWLAGAVLTGNYDGFDQNYAIYEHRSSEKYRIIPWDYEGTWGRNCYGKPCGSDLVRLEGYNTLTSKLFTFPACRRKYSKIIKKLLKKSFTVENLQPVIQKMHQRLSPAIRNDYTRKASYDSFLSEPSFIHDYIEERRELIQKSLREWA</sequence>
<dbReference type="PANTHER" id="PTHR40050">
    <property type="entry name" value="INNER SPORE COAT PROTEIN H"/>
    <property type="match status" value="1"/>
</dbReference>
<dbReference type="Proteomes" id="UP000252415">
    <property type="component" value="Unassembled WGS sequence"/>
</dbReference>
<accession>A0A368VMT9</accession>
<name>A0A368VMT9_9BACL</name>
<keyword evidence="2" id="KW-1185">Reference proteome</keyword>
<dbReference type="PANTHER" id="PTHR40050:SF1">
    <property type="entry name" value="INNER SPORE COAT PROTEIN H"/>
    <property type="match status" value="1"/>
</dbReference>
<dbReference type="InterPro" id="IPR014867">
    <property type="entry name" value="Spore_coat_CotH_CotH2/3/7"/>
</dbReference>
<gene>
    <name evidence="1" type="ORF">DFP97_12194</name>
</gene>
<evidence type="ECO:0000313" key="1">
    <source>
        <dbReference type="EMBL" id="RCW41810.1"/>
    </source>
</evidence>
<dbReference type="OrthoDB" id="3235126at2"/>